<dbReference type="Gene3D" id="3.30.1370.100">
    <property type="entry name" value="MutL, C-terminal domain, regulatory subdomain"/>
    <property type="match status" value="1"/>
</dbReference>
<evidence type="ECO:0000313" key="7">
    <source>
        <dbReference type="EMBL" id="ASQ45082.1"/>
    </source>
</evidence>
<evidence type="ECO:0000256" key="3">
    <source>
        <dbReference type="ARBA" id="ARBA00022763"/>
    </source>
</evidence>
<dbReference type="GO" id="GO:0016887">
    <property type="term" value="F:ATP hydrolysis activity"/>
    <property type="evidence" value="ECO:0007669"/>
    <property type="project" value="InterPro"/>
</dbReference>
<dbReference type="GO" id="GO:0140664">
    <property type="term" value="F:ATP-dependent DNA damage sensor activity"/>
    <property type="evidence" value="ECO:0007669"/>
    <property type="project" value="InterPro"/>
</dbReference>
<keyword evidence="8" id="KW-1185">Reference proteome</keyword>
<dbReference type="InterPro" id="IPR038973">
    <property type="entry name" value="MutL/Mlh/Pms-like"/>
</dbReference>
<dbReference type="InterPro" id="IPR042121">
    <property type="entry name" value="MutL_C_regsub"/>
</dbReference>
<sequence length="546" mass="61993">MRIKQLPTALANQIAAGEVIERPASIVKELLENSFDAKATLINIEIGYGGLNQIKISDNGTGIVADDLPLAIAPHATSKISQPEDLYAILSMGFRGEALASIASVSRLTISSKPADQTHAMKLISDSQHIRLEPCARTQGTTVDVRDVFFNVPVRKKFLKNERSEFQAIEMVVKRFALSAPDITINLSHNQKKIVSLPAAHCDQSKLGRIRKILGKAFIEQSYYIDVEHAGMRLLGWIGSETYQRSQNDKQWIYINARMVKDKLLNHAIKQAYENLLHPGRYPSCLLYLTIPAGQVDVNVHPTKHEVRFQQPRLVHDFISTQIQSVLNHSKAPKQYALLTENYSDTCQIHEPSPYPTSPITGSNIKEVITYDNKWIDLNNHFALVFLQEEPHLIDVAYLQRHWLRTFLTKENLPLKSRPLLVPVSHILEKINVQHFAEIKNHLEQMGIEVSLLGENTLFIRSLPIALPHLDFKQLLNAIFKTYPFTQSELMELLIQHQIFGLSSASQAEKETLMAYMHRLQYENNKERGVWQKQLSVELCKDLLNG</sequence>
<dbReference type="InterPro" id="IPR020568">
    <property type="entry name" value="Ribosomal_Su5_D2-typ_SF"/>
</dbReference>
<evidence type="ECO:0000256" key="4">
    <source>
        <dbReference type="ARBA" id="ARBA00023204"/>
    </source>
</evidence>
<organism evidence="7 8">
    <name type="scientific">Legionella clemsonensis</name>
    <dbReference type="NCBI Taxonomy" id="1867846"/>
    <lineage>
        <taxon>Bacteria</taxon>
        <taxon>Pseudomonadati</taxon>
        <taxon>Pseudomonadota</taxon>
        <taxon>Gammaproteobacteria</taxon>
        <taxon>Legionellales</taxon>
        <taxon>Legionellaceae</taxon>
        <taxon>Legionella</taxon>
    </lineage>
</organism>
<dbReference type="HAMAP" id="MF_00149">
    <property type="entry name" value="DNA_mis_repair"/>
    <property type="match status" value="1"/>
</dbReference>
<dbReference type="SUPFAM" id="SSF54211">
    <property type="entry name" value="Ribosomal protein S5 domain 2-like"/>
    <property type="match status" value="1"/>
</dbReference>
<dbReference type="Pfam" id="PF13589">
    <property type="entry name" value="HATPase_c_3"/>
    <property type="match status" value="1"/>
</dbReference>
<dbReference type="NCBIfam" id="TIGR00585">
    <property type="entry name" value="mutl"/>
    <property type="match status" value="1"/>
</dbReference>
<dbReference type="AlphaFoldDB" id="A0A222NZR3"/>
<dbReference type="Pfam" id="PF08676">
    <property type="entry name" value="MutL_C"/>
    <property type="match status" value="1"/>
</dbReference>
<evidence type="ECO:0000313" key="8">
    <source>
        <dbReference type="Proteomes" id="UP000201728"/>
    </source>
</evidence>
<dbReference type="FunFam" id="3.30.565.10:FF:000003">
    <property type="entry name" value="DNA mismatch repair endonuclease MutL"/>
    <property type="match status" value="1"/>
</dbReference>
<comment type="similarity">
    <text evidence="1 5">Belongs to the DNA mismatch repair MutL/HexB family.</text>
</comment>
<dbReference type="OrthoDB" id="9763467at2"/>
<gene>
    <name evidence="5 7" type="primary">mutL</name>
    <name evidence="7" type="ORF">clem_02605</name>
</gene>
<dbReference type="GO" id="GO:0006298">
    <property type="term" value="P:mismatch repair"/>
    <property type="evidence" value="ECO:0007669"/>
    <property type="project" value="UniProtKB-UniRule"/>
</dbReference>
<keyword evidence="4 5" id="KW-0234">DNA repair</keyword>
<dbReference type="GO" id="GO:0032300">
    <property type="term" value="C:mismatch repair complex"/>
    <property type="evidence" value="ECO:0007669"/>
    <property type="project" value="InterPro"/>
</dbReference>
<accession>A0A222NZR3</accession>
<dbReference type="CDD" id="cd16926">
    <property type="entry name" value="HATPase_MutL-MLH-PMS-like"/>
    <property type="match status" value="1"/>
</dbReference>
<dbReference type="Proteomes" id="UP000201728">
    <property type="component" value="Chromosome"/>
</dbReference>
<evidence type="ECO:0000256" key="5">
    <source>
        <dbReference type="HAMAP-Rule" id="MF_00149"/>
    </source>
</evidence>
<dbReference type="PANTHER" id="PTHR10073">
    <property type="entry name" value="DNA MISMATCH REPAIR PROTEIN MLH, PMS, MUTL"/>
    <property type="match status" value="1"/>
</dbReference>
<dbReference type="InterPro" id="IPR014721">
    <property type="entry name" value="Ribsml_uS5_D2-typ_fold_subgr"/>
</dbReference>
<dbReference type="InterPro" id="IPR014762">
    <property type="entry name" value="DNA_mismatch_repair_CS"/>
</dbReference>
<feature type="domain" description="DNA mismatch repair protein S5" evidence="6">
    <location>
        <begin position="210"/>
        <end position="328"/>
    </location>
</feature>
<dbReference type="InterPro" id="IPR002099">
    <property type="entry name" value="MutL/Mlh/PMS"/>
</dbReference>
<dbReference type="PANTHER" id="PTHR10073:SF12">
    <property type="entry name" value="DNA MISMATCH REPAIR PROTEIN MLH1"/>
    <property type="match status" value="1"/>
</dbReference>
<dbReference type="InterPro" id="IPR036890">
    <property type="entry name" value="HATPase_C_sf"/>
</dbReference>
<dbReference type="Gene3D" id="3.30.565.10">
    <property type="entry name" value="Histidine kinase-like ATPase, C-terminal domain"/>
    <property type="match status" value="1"/>
</dbReference>
<name>A0A222NZR3_9GAMM</name>
<evidence type="ECO:0000256" key="1">
    <source>
        <dbReference type="ARBA" id="ARBA00006082"/>
    </source>
</evidence>
<dbReference type="SMART" id="SM01340">
    <property type="entry name" value="DNA_mis_repair"/>
    <property type="match status" value="1"/>
</dbReference>
<dbReference type="InterPro" id="IPR013507">
    <property type="entry name" value="DNA_mismatch_S5_2-like"/>
</dbReference>
<keyword evidence="3 5" id="KW-0227">DNA damage</keyword>
<evidence type="ECO:0000259" key="6">
    <source>
        <dbReference type="SMART" id="SM01340"/>
    </source>
</evidence>
<reference evidence="8" key="1">
    <citation type="submission" date="2016-07" db="EMBL/GenBank/DDBJ databases">
        <authorList>
            <person name="Florea S."/>
            <person name="Webb J.S."/>
            <person name="Jaromczyk J."/>
            <person name="Schardl C.L."/>
        </authorList>
    </citation>
    <scope>NUCLEOTIDE SEQUENCE [LARGE SCALE GENOMIC DNA]</scope>
    <source>
        <strain evidence="8">CDC-D5610</strain>
    </source>
</reference>
<dbReference type="SUPFAM" id="SSF118116">
    <property type="entry name" value="DNA mismatch repair protein MutL"/>
    <property type="match status" value="1"/>
</dbReference>
<dbReference type="SUPFAM" id="SSF55874">
    <property type="entry name" value="ATPase domain of HSP90 chaperone/DNA topoisomerase II/histidine kinase"/>
    <property type="match status" value="1"/>
</dbReference>
<dbReference type="CDD" id="cd03482">
    <property type="entry name" value="MutL_Trans_MutL"/>
    <property type="match status" value="1"/>
</dbReference>
<evidence type="ECO:0000256" key="2">
    <source>
        <dbReference type="ARBA" id="ARBA00021975"/>
    </source>
</evidence>
<protein>
    <recommendedName>
        <fullName evidence="2 5">DNA mismatch repair protein MutL</fullName>
    </recommendedName>
</protein>
<comment type="function">
    <text evidence="5">This protein is involved in the repair of mismatches in DNA. It is required for dam-dependent methyl-directed DNA mismatch repair. May act as a 'molecular matchmaker', a protein that promotes the formation of a stable complex between two or more DNA-binding proteins in an ATP-dependent manner without itself being part of a final effector complex.</text>
</comment>
<dbReference type="Pfam" id="PF01119">
    <property type="entry name" value="DNA_mis_repair"/>
    <property type="match status" value="1"/>
</dbReference>
<dbReference type="RefSeq" id="WP_094090180.1">
    <property type="nucleotide sequence ID" value="NZ_CP016397.1"/>
</dbReference>
<dbReference type="PROSITE" id="PS00058">
    <property type="entry name" value="DNA_MISMATCH_REPAIR_1"/>
    <property type="match status" value="1"/>
</dbReference>
<dbReference type="InterPro" id="IPR020667">
    <property type="entry name" value="DNA_mismatch_repair_MutL"/>
</dbReference>
<dbReference type="GO" id="GO:0030983">
    <property type="term" value="F:mismatched DNA binding"/>
    <property type="evidence" value="ECO:0007669"/>
    <property type="project" value="InterPro"/>
</dbReference>
<dbReference type="EMBL" id="CP016397">
    <property type="protein sequence ID" value="ASQ45082.1"/>
    <property type="molecule type" value="Genomic_DNA"/>
</dbReference>
<proteinExistence type="inferred from homology"/>
<dbReference type="KEGG" id="lcd:clem_02605"/>
<dbReference type="InterPro" id="IPR014790">
    <property type="entry name" value="MutL_C"/>
</dbReference>
<dbReference type="Gene3D" id="3.30.230.10">
    <property type="match status" value="1"/>
</dbReference>
<dbReference type="InterPro" id="IPR037198">
    <property type="entry name" value="MutL_C_sf"/>
</dbReference>
<dbReference type="GO" id="GO:0005524">
    <property type="term" value="F:ATP binding"/>
    <property type="evidence" value="ECO:0007669"/>
    <property type="project" value="InterPro"/>
</dbReference>